<keyword evidence="2" id="KW-1133">Transmembrane helix</keyword>
<comment type="caution">
    <text evidence="3">The sequence shown here is derived from an EMBL/GenBank/DDBJ whole genome shotgun (WGS) entry which is preliminary data.</text>
</comment>
<evidence type="ECO:0000313" key="4">
    <source>
        <dbReference type="Proteomes" id="UP000320078"/>
    </source>
</evidence>
<dbReference type="Proteomes" id="UP000320078">
    <property type="component" value="Unassembled WGS sequence"/>
</dbReference>
<keyword evidence="4" id="KW-1185">Reference proteome</keyword>
<name>A0A559KIZ9_9MOLU</name>
<dbReference type="RefSeq" id="WP_144658537.1">
    <property type="nucleotide sequence ID" value="NZ_VIAE01000011.1"/>
</dbReference>
<dbReference type="AlphaFoldDB" id="A0A559KIZ9"/>
<keyword evidence="1" id="KW-0175">Coiled coil</keyword>
<evidence type="ECO:0000256" key="2">
    <source>
        <dbReference type="SAM" id="Phobius"/>
    </source>
</evidence>
<sequence length="266" mass="31437">MIIKKEKIIYSSIFAFLFLGIMLINYFYLIPKLVKKEVDELRPILTSNSKNNNNDDIINFCDETSKTIQSYLDLGKETDINNENENDINKIQEKLKKIKEIQEKNQKDVEIANIFDKNIKQFQQQLEIEEKGPNVQACSDLKQIILLLENFQLCCKEIEDMKKNLDKKYSIFNKEENKKEREEEEKDLDEGRKYLNAFANILDIFANSTKSIKKLTSSSLVEEHLKKELNELNDEFTKYAKKSFNFVNLYRNNKIPKLFSSFINKK</sequence>
<feature type="coiled-coil region" evidence="1">
    <location>
        <begin position="155"/>
        <end position="192"/>
    </location>
</feature>
<evidence type="ECO:0000313" key="3">
    <source>
        <dbReference type="EMBL" id="TVY12110.1"/>
    </source>
</evidence>
<feature type="coiled-coil region" evidence="1">
    <location>
        <begin position="81"/>
        <end position="108"/>
    </location>
</feature>
<feature type="transmembrane region" description="Helical" evidence="2">
    <location>
        <begin position="7"/>
        <end position="29"/>
    </location>
</feature>
<keyword evidence="2" id="KW-0472">Membrane</keyword>
<organism evidence="3 4">
    <name type="scientific">Candidatus Phytoplasma pini</name>
    <dbReference type="NCBI Taxonomy" id="267362"/>
    <lineage>
        <taxon>Bacteria</taxon>
        <taxon>Bacillati</taxon>
        <taxon>Mycoplasmatota</taxon>
        <taxon>Mollicutes</taxon>
        <taxon>Acholeplasmatales</taxon>
        <taxon>Acholeplasmataceae</taxon>
        <taxon>Candidatus Phytoplasma</taxon>
    </lineage>
</organism>
<dbReference type="EMBL" id="VIAE01000011">
    <property type="protein sequence ID" value="TVY12110.1"/>
    <property type="molecule type" value="Genomic_DNA"/>
</dbReference>
<keyword evidence="2" id="KW-0812">Transmembrane</keyword>
<accession>A0A559KIZ9</accession>
<reference evidence="3 4" key="1">
    <citation type="submission" date="2019-06" db="EMBL/GenBank/DDBJ databases">
        <title>Draft Genome Sequence of Candidatus Phytoplasma pini-Related Strain MDPP: A Resource for Comparative Genomics of Gymnosperm-infecting Phytoplasmas.</title>
        <authorList>
            <person name="Cai W."/>
            <person name="Costanzo S."/>
            <person name="Shao J."/>
            <person name="Zhao Y."/>
            <person name="Davis R."/>
        </authorList>
    </citation>
    <scope>NUCLEOTIDE SEQUENCE [LARGE SCALE GENOMIC DNA]</scope>
    <source>
        <strain evidence="3 4">MDPP</strain>
    </source>
</reference>
<proteinExistence type="predicted"/>
<evidence type="ECO:0000256" key="1">
    <source>
        <dbReference type="SAM" id="Coils"/>
    </source>
</evidence>
<protein>
    <submittedName>
        <fullName evidence="3">Uncharacterized protein</fullName>
    </submittedName>
</protein>
<gene>
    <name evidence="3" type="ORF">MDPP_00347</name>
</gene>